<comment type="caution">
    <text evidence="2">The sequence shown here is derived from an EMBL/GenBank/DDBJ whole genome shotgun (WGS) entry which is preliminary data.</text>
</comment>
<accession>A0A9N8KIR0</accession>
<feature type="region of interest" description="Disordered" evidence="1">
    <location>
        <begin position="159"/>
        <end position="183"/>
    </location>
</feature>
<proteinExistence type="predicted"/>
<evidence type="ECO:0000313" key="3">
    <source>
        <dbReference type="Proteomes" id="UP000745764"/>
    </source>
</evidence>
<dbReference type="OrthoDB" id="3818632at2759"/>
<gene>
    <name evidence="2" type="ORF">AWRI4620_LOCUS5830</name>
</gene>
<evidence type="ECO:0000256" key="1">
    <source>
        <dbReference type="SAM" id="MobiDB-lite"/>
    </source>
</evidence>
<reference evidence="2" key="1">
    <citation type="submission" date="2020-06" db="EMBL/GenBank/DDBJ databases">
        <authorList>
            <person name="Onetto C."/>
        </authorList>
    </citation>
    <scope>NUCLEOTIDE SEQUENCE</scope>
</reference>
<keyword evidence="3" id="KW-1185">Reference proteome</keyword>
<evidence type="ECO:0000313" key="2">
    <source>
        <dbReference type="EMBL" id="CAD0111575.1"/>
    </source>
</evidence>
<dbReference type="Proteomes" id="UP000745764">
    <property type="component" value="Unassembled WGS sequence"/>
</dbReference>
<feature type="compositionally biased region" description="Basic and acidic residues" evidence="1">
    <location>
        <begin position="174"/>
        <end position="183"/>
    </location>
</feature>
<sequence>MLWLSTPDIDHDAIILDIWKDPQSTILDLIKQIGASLSTLDCYTDRPTPDWAVRRFSDRTLDLDCNDPSKAFEYAVEHHRYKDSRREAVDVEILQKLEGCHYGQLRDTLFKTLPTEIQDHPDSHSLNMVNMEGCDHARWSGKAIAHAIAKDPRLWSNRSKRSNFLDQKSSKKKSLMERSSEFA</sequence>
<protein>
    <submittedName>
        <fullName evidence="2">Uncharacterized protein</fullName>
    </submittedName>
</protein>
<name>A0A9N8KIR0_9PEZI</name>
<dbReference type="EMBL" id="CAINUL010000013">
    <property type="protein sequence ID" value="CAD0111575.1"/>
    <property type="molecule type" value="Genomic_DNA"/>
</dbReference>
<dbReference type="AlphaFoldDB" id="A0A9N8KIR0"/>
<organism evidence="2 3">
    <name type="scientific">Aureobasidium uvarum</name>
    <dbReference type="NCBI Taxonomy" id="2773716"/>
    <lineage>
        <taxon>Eukaryota</taxon>
        <taxon>Fungi</taxon>
        <taxon>Dikarya</taxon>
        <taxon>Ascomycota</taxon>
        <taxon>Pezizomycotina</taxon>
        <taxon>Dothideomycetes</taxon>
        <taxon>Dothideomycetidae</taxon>
        <taxon>Dothideales</taxon>
        <taxon>Saccotheciaceae</taxon>
        <taxon>Aureobasidium</taxon>
    </lineage>
</organism>